<gene>
    <name evidence="7" type="ORF">PMIN01_01507</name>
</gene>
<dbReference type="EMBL" id="WJXW01000001">
    <property type="protein sequence ID" value="KAF9741968.1"/>
    <property type="molecule type" value="Genomic_DNA"/>
</dbReference>
<comment type="subcellular location">
    <subcellularLocation>
        <location evidence="1">Membrane</location>
        <topology evidence="1">Multi-pass membrane protein</topology>
    </subcellularLocation>
</comment>
<evidence type="ECO:0000313" key="8">
    <source>
        <dbReference type="Proteomes" id="UP000756921"/>
    </source>
</evidence>
<organism evidence="7 8">
    <name type="scientific">Paraphaeosphaeria minitans</name>
    <dbReference type="NCBI Taxonomy" id="565426"/>
    <lineage>
        <taxon>Eukaryota</taxon>
        <taxon>Fungi</taxon>
        <taxon>Dikarya</taxon>
        <taxon>Ascomycota</taxon>
        <taxon>Pezizomycotina</taxon>
        <taxon>Dothideomycetes</taxon>
        <taxon>Pleosporomycetidae</taxon>
        <taxon>Pleosporales</taxon>
        <taxon>Massarineae</taxon>
        <taxon>Didymosphaeriaceae</taxon>
        <taxon>Paraphaeosphaeria</taxon>
    </lineage>
</organism>
<dbReference type="PANTHER" id="PTHR45649:SF4">
    <property type="entry name" value="TRANSPORTER, PUTATIVE (EUROFUNG)-RELATED"/>
    <property type="match status" value="1"/>
</dbReference>
<dbReference type="PANTHER" id="PTHR45649">
    <property type="entry name" value="AMINO-ACID PERMEASE BAT1"/>
    <property type="match status" value="1"/>
</dbReference>
<dbReference type="GO" id="GO:0016020">
    <property type="term" value="C:membrane"/>
    <property type="evidence" value="ECO:0007669"/>
    <property type="project" value="UniProtKB-SubCell"/>
</dbReference>
<keyword evidence="5 6" id="KW-0472">Membrane</keyword>
<dbReference type="Pfam" id="PF13520">
    <property type="entry name" value="AA_permease_2"/>
    <property type="match status" value="1"/>
</dbReference>
<dbReference type="GO" id="GO:0022857">
    <property type="term" value="F:transmembrane transporter activity"/>
    <property type="evidence" value="ECO:0007669"/>
    <property type="project" value="InterPro"/>
</dbReference>
<keyword evidence="3 6" id="KW-0812">Transmembrane</keyword>
<dbReference type="InterPro" id="IPR002293">
    <property type="entry name" value="AA/rel_permease1"/>
</dbReference>
<reference evidence="7" key="1">
    <citation type="journal article" date="2020" name="Mol. Plant Microbe Interact.">
        <title>Genome Sequence of the Biocontrol Agent Coniothyrium minitans strain Conio (IMI 134523).</title>
        <authorList>
            <person name="Patel D."/>
            <person name="Shittu T.A."/>
            <person name="Baroncelli R."/>
            <person name="Muthumeenakshi S."/>
            <person name="Osborne T.H."/>
            <person name="Janganan T.K."/>
            <person name="Sreenivasaprasad S."/>
        </authorList>
    </citation>
    <scope>NUCLEOTIDE SEQUENCE</scope>
    <source>
        <strain evidence="7">Conio</strain>
    </source>
</reference>
<evidence type="ECO:0000256" key="5">
    <source>
        <dbReference type="ARBA" id="ARBA00023136"/>
    </source>
</evidence>
<keyword evidence="8" id="KW-1185">Reference proteome</keyword>
<evidence type="ECO:0000256" key="4">
    <source>
        <dbReference type="ARBA" id="ARBA00022989"/>
    </source>
</evidence>
<feature type="transmembrane region" description="Helical" evidence="6">
    <location>
        <begin position="305"/>
        <end position="325"/>
    </location>
</feature>
<evidence type="ECO:0000256" key="6">
    <source>
        <dbReference type="SAM" id="Phobius"/>
    </source>
</evidence>
<accession>A0A9P6KWJ5</accession>
<keyword evidence="2" id="KW-0813">Transport</keyword>
<feature type="transmembrane region" description="Helical" evidence="6">
    <location>
        <begin position="275"/>
        <end position="293"/>
    </location>
</feature>
<comment type="caution">
    <text evidence="7">The sequence shown here is derived from an EMBL/GenBank/DDBJ whole genome shotgun (WGS) entry which is preliminary data.</text>
</comment>
<dbReference type="OrthoDB" id="3257095at2759"/>
<evidence type="ECO:0000256" key="1">
    <source>
        <dbReference type="ARBA" id="ARBA00004141"/>
    </source>
</evidence>
<sequence length="345" mass="38177">MGHGARSLRRQHLGSRLLAAHSNPLMILHILAFFAVIIVMRTLAPHNSAERVFTEFSNSGGWNSMGLSLMVELEHPAEPLPGSDATAHMAEEVRDADRYVPISLFWSYIGNSFMAIIFLITYLFALPSVEDAIDDSSGYPFLYVFKGAMSPAGVNTLTIIVLLIVSAANINFGASTARQTFAFARDKGLPFSSWLARVHTSKEIPANAILFTCLITVLLSLINIGSLVAFNAIISLQIVSLMFTYFCSLSCVLYRRLYHPELLPIARWSLGRWGPLVNAVGLAYVVFAFFWSFWPNQTPLDTETFNWSVVMFVGVSVLALVMYAAEGRSMYTGPVKQCRMARLGI</sequence>
<evidence type="ECO:0000313" key="7">
    <source>
        <dbReference type="EMBL" id="KAF9741968.1"/>
    </source>
</evidence>
<dbReference type="Proteomes" id="UP000756921">
    <property type="component" value="Unassembled WGS sequence"/>
</dbReference>
<proteinExistence type="predicted"/>
<protein>
    <submittedName>
        <fullName evidence="7">Amino acid transporter</fullName>
    </submittedName>
</protein>
<feature type="transmembrane region" description="Helical" evidence="6">
    <location>
        <begin position="104"/>
        <end position="125"/>
    </location>
</feature>
<evidence type="ECO:0000256" key="2">
    <source>
        <dbReference type="ARBA" id="ARBA00022448"/>
    </source>
</evidence>
<keyword evidence="4 6" id="KW-1133">Transmembrane helix</keyword>
<dbReference type="AlphaFoldDB" id="A0A9P6KWJ5"/>
<feature type="transmembrane region" description="Helical" evidence="6">
    <location>
        <begin position="228"/>
        <end position="254"/>
    </location>
</feature>
<dbReference type="Gene3D" id="1.20.1740.10">
    <property type="entry name" value="Amino acid/polyamine transporter I"/>
    <property type="match status" value="1"/>
</dbReference>
<evidence type="ECO:0000256" key="3">
    <source>
        <dbReference type="ARBA" id="ARBA00022692"/>
    </source>
</evidence>
<feature type="transmembrane region" description="Helical" evidence="6">
    <location>
        <begin position="204"/>
        <end position="222"/>
    </location>
</feature>
<feature type="transmembrane region" description="Helical" evidence="6">
    <location>
        <begin position="152"/>
        <end position="172"/>
    </location>
</feature>
<name>A0A9P6KWJ5_9PLEO</name>
<feature type="transmembrane region" description="Helical" evidence="6">
    <location>
        <begin position="25"/>
        <end position="44"/>
    </location>
</feature>